<dbReference type="OrthoDB" id="9780560at2"/>
<proteinExistence type="inferred from homology"/>
<feature type="transmembrane region" description="Helical" evidence="7">
    <location>
        <begin position="808"/>
        <end position="827"/>
    </location>
</feature>
<evidence type="ECO:0000256" key="6">
    <source>
        <dbReference type="ARBA" id="ARBA00038076"/>
    </source>
</evidence>
<dbReference type="Pfam" id="PF02687">
    <property type="entry name" value="FtsX"/>
    <property type="match status" value="2"/>
</dbReference>
<feature type="transmembrane region" description="Helical" evidence="7">
    <location>
        <begin position="766"/>
        <end position="788"/>
    </location>
</feature>
<feature type="transmembrane region" description="Helical" evidence="7">
    <location>
        <begin position="364"/>
        <end position="381"/>
    </location>
</feature>
<evidence type="ECO:0000256" key="7">
    <source>
        <dbReference type="SAM" id="Phobius"/>
    </source>
</evidence>
<comment type="similarity">
    <text evidence="6">Belongs to the ABC-4 integral membrane protein family.</text>
</comment>
<dbReference type="Pfam" id="PF12704">
    <property type="entry name" value="MacB_PCD"/>
    <property type="match status" value="2"/>
</dbReference>
<gene>
    <name evidence="10" type="ORF">AQ490_23385</name>
</gene>
<dbReference type="Proteomes" id="UP000050867">
    <property type="component" value="Unassembled WGS sequence"/>
</dbReference>
<feature type="transmembrane region" description="Helical" evidence="7">
    <location>
        <begin position="714"/>
        <end position="739"/>
    </location>
</feature>
<keyword evidence="2" id="KW-1003">Cell membrane</keyword>
<feature type="transmembrane region" description="Helical" evidence="7">
    <location>
        <begin position="270"/>
        <end position="295"/>
    </location>
</feature>
<keyword evidence="11" id="KW-1185">Reference proteome</keyword>
<keyword evidence="5 7" id="KW-0472">Membrane</keyword>
<evidence type="ECO:0000256" key="4">
    <source>
        <dbReference type="ARBA" id="ARBA00022989"/>
    </source>
</evidence>
<feature type="domain" description="MacB-like periplasmic core" evidence="9">
    <location>
        <begin position="488"/>
        <end position="677"/>
    </location>
</feature>
<name>A0A0T6LSN0_WENVI</name>
<dbReference type="GO" id="GO:0022857">
    <property type="term" value="F:transmembrane transporter activity"/>
    <property type="evidence" value="ECO:0007669"/>
    <property type="project" value="TreeGrafter"/>
</dbReference>
<protein>
    <submittedName>
        <fullName evidence="10">ABC transporter</fullName>
    </submittedName>
</protein>
<feature type="transmembrane region" description="Helical" evidence="7">
    <location>
        <begin position="318"/>
        <end position="344"/>
    </location>
</feature>
<dbReference type="EMBL" id="LLZU01000018">
    <property type="protein sequence ID" value="KRV48812.1"/>
    <property type="molecule type" value="Genomic_DNA"/>
</dbReference>
<comment type="subcellular location">
    <subcellularLocation>
        <location evidence="1">Cell membrane</location>
        <topology evidence="1">Multi-pass membrane protein</topology>
    </subcellularLocation>
</comment>
<feature type="domain" description="MacB-like periplasmic core" evidence="9">
    <location>
        <begin position="17"/>
        <end position="238"/>
    </location>
</feature>
<dbReference type="PANTHER" id="PTHR30572:SF4">
    <property type="entry name" value="ABC TRANSPORTER PERMEASE YTRF"/>
    <property type="match status" value="1"/>
</dbReference>
<dbReference type="GO" id="GO:0005886">
    <property type="term" value="C:plasma membrane"/>
    <property type="evidence" value="ECO:0007669"/>
    <property type="project" value="UniProtKB-SubCell"/>
</dbReference>
<feature type="transmembrane region" description="Helical" evidence="7">
    <location>
        <begin position="412"/>
        <end position="430"/>
    </location>
</feature>
<evidence type="ECO:0000259" key="8">
    <source>
        <dbReference type="Pfam" id="PF02687"/>
    </source>
</evidence>
<evidence type="ECO:0000313" key="11">
    <source>
        <dbReference type="Proteomes" id="UP000050867"/>
    </source>
</evidence>
<dbReference type="InterPro" id="IPR050250">
    <property type="entry name" value="Macrolide_Exporter_MacB"/>
</dbReference>
<dbReference type="PANTHER" id="PTHR30572">
    <property type="entry name" value="MEMBRANE COMPONENT OF TRANSPORTER-RELATED"/>
    <property type="match status" value="1"/>
</dbReference>
<evidence type="ECO:0000256" key="3">
    <source>
        <dbReference type="ARBA" id="ARBA00022692"/>
    </source>
</evidence>
<sequence>MFRTALRNVLAHKARLMMTVIAVLLGVSFVSGTLVFTDTVGDAYTNSSAQSFANTSVAVRAENATAVGDSDPGEAPEELTYLDQSLLDQLGELPGAASVTGSLSGFTAIAEKDGDLVGDGWTTRGGNYSGTRDSRYPLVEGRAPAAPNEIALDSETVDRTGYALGDTIRLSVDGPVLKQKLVGVFTTDDGQVAAGGSLALFDTPTAQKLFAEPGKYNEIILKAAPGTSEEKLKQQVEELLPKGTEAQTGTYLADEQADNIAEATKTLSTVLLAFAAVALFVGIFVIANTFSMLVAQRTRELALLRAVGATRRQVTRSVLAESFVVGSVAASAGFGLGILIAMGMRSLMGSNVPEGPLVVAPRTVLAAVLVGVLVTMLAAWLPARRASKIPPVAAMSSVDQAPTTRGLLVRNAIGAALTTLGVALVLLGAADASAPWVGVGAVVTLTGFIVLTPLLSRPAMALAEPVLRLFGVSGKLARQNTVRNPRRTAATAAALMIGLTLITTLTVVASSLQDSIDKMAADSIKADYTISMANFAPLSGDVAEMLADTPGVTEVSPMRLADTEVQGHHETITGVNPRTVSSLLNLEFTSGSLDRIDDGGLIVDDDTAEDRGWQVGDTVPLTYRSDQATERLTVRGIYRGSEMMDGIMLPTATLDPHLRDIRDPRIMVNTEAGVSQESRDLIEKALGDNPAVKVQTDAEVTDDINKMISMTLSIMYGLLGMAVVIAVLGVVNTLAMSVFERSREIGMLRAVGLDRRRVRQMVRLESVAISLFGAALGIGLGVFLAWGAGELITDKMASYGMVMPWTTLGIFTVLAATIGVLAALWPARRASRLNVLAAIKSD</sequence>
<feature type="domain" description="ABC3 transporter permease C-terminal" evidence="8">
    <location>
        <begin position="273"/>
        <end position="391"/>
    </location>
</feature>
<dbReference type="eggNOG" id="COG3127">
    <property type="taxonomic scope" value="Bacteria"/>
</dbReference>
<accession>A0A0T6LSN0</accession>
<feature type="transmembrane region" description="Helical" evidence="7">
    <location>
        <begin position="488"/>
        <end position="509"/>
    </location>
</feature>
<evidence type="ECO:0000256" key="5">
    <source>
        <dbReference type="ARBA" id="ARBA00023136"/>
    </source>
</evidence>
<dbReference type="InterPro" id="IPR003838">
    <property type="entry name" value="ABC3_permease_C"/>
</dbReference>
<keyword evidence="4 7" id="KW-1133">Transmembrane helix</keyword>
<dbReference type="InterPro" id="IPR025857">
    <property type="entry name" value="MacB_PCD"/>
</dbReference>
<feature type="domain" description="ABC3 transporter permease C-terminal" evidence="8">
    <location>
        <begin position="718"/>
        <end position="834"/>
    </location>
</feature>
<dbReference type="STRING" id="76728.AQ490_23385"/>
<evidence type="ECO:0000256" key="1">
    <source>
        <dbReference type="ARBA" id="ARBA00004651"/>
    </source>
</evidence>
<dbReference type="RefSeq" id="WP_018385069.1">
    <property type="nucleotide sequence ID" value="NZ_LLZU01000018.1"/>
</dbReference>
<dbReference type="AlphaFoldDB" id="A0A0T6LSN0"/>
<reference evidence="10 11" key="1">
    <citation type="submission" date="2015-10" db="EMBL/GenBank/DDBJ databases">
        <title>Draft genome sequence of pyrrolomycin-producing Streptomyces vitaminophilus.</title>
        <authorList>
            <person name="Graham D.E."/>
            <person name="Mahan K.M."/>
            <person name="Klingeman D.M."/>
            <person name="Hettich R.L."/>
            <person name="Parry R.J."/>
        </authorList>
    </citation>
    <scope>NUCLEOTIDE SEQUENCE [LARGE SCALE GENOMIC DNA]</scope>
    <source>
        <strain evidence="10 11">ATCC 31673</strain>
    </source>
</reference>
<organism evidence="10 11">
    <name type="scientific">Wenjunlia vitaminophila</name>
    <name type="common">Streptomyces vitaminophilus</name>
    <dbReference type="NCBI Taxonomy" id="76728"/>
    <lineage>
        <taxon>Bacteria</taxon>
        <taxon>Bacillati</taxon>
        <taxon>Actinomycetota</taxon>
        <taxon>Actinomycetes</taxon>
        <taxon>Kitasatosporales</taxon>
        <taxon>Streptomycetaceae</taxon>
        <taxon>Wenjunlia</taxon>
    </lineage>
</organism>
<evidence type="ECO:0000259" key="9">
    <source>
        <dbReference type="Pfam" id="PF12704"/>
    </source>
</evidence>
<evidence type="ECO:0000313" key="10">
    <source>
        <dbReference type="EMBL" id="KRV48812.1"/>
    </source>
</evidence>
<feature type="transmembrane region" description="Helical" evidence="7">
    <location>
        <begin position="436"/>
        <end position="455"/>
    </location>
</feature>
<keyword evidence="3 7" id="KW-0812">Transmembrane</keyword>
<evidence type="ECO:0000256" key="2">
    <source>
        <dbReference type="ARBA" id="ARBA00022475"/>
    </source>
</evidence>
<comment type="caution">
    <text evidence="10">The sequence shown here is derived from an EMBL/GenBank/DDBJ whole genome shotgun (WGS) entry which is preliminary data.</text>
</comment>